<protein>
    <recommendedName>
        <fullName evidence="4">B box-type domain-containing protein</fullName>
    </recommendedName>
</protein>
<evidence type="ECO:0000256" key="1">
    <source>
        <dbReference type="ARBA" id="ARBA00022723"/>
    </source>
</evidence>
<dbReference type="EMBL" id="JAYMGO010000003">
    <property type="protein sequence ID" value="KAL1277906.1"/>
    <property type="molecule type" value="Genomic_DNA"/>
</dbReference>
<dbReference type="PANTHER" id="PTHR25465">
    <property type="entry name" value="B-BOX DOMAIN CONTAINING"/>
    <property type="match status" value="1"/>
</dbReference>
<evidence type="ECO:0000259" key="4">
    <source>
        <dbReference type="Pfam" id="PF00643"/>
    </source>
</evidence>
<dbReference type="InterPro" id="IPR000315">
    <property type="entry name" value="Znf_B-box"/>
</dbReference>
<feature type="domain" description="B box-type" evidence="4">
    <location>
        <begin position="72"/>
        <end position="110"/>
    </location>
</feature>
<proteinExistence type="predicted"/>
<dbReference type="Gene3D" id="3.30.160.60">
    <property type="entry name" value="Classic Zinc Finger"/>
    <property type="match status" value="1"/>
</dbReference>
<keyword evidence="1" id="KW-0479">Metal-binding</keyword>
<keyword evidence="6" id="KW-1185">Reference proteome</keyword>
<name>A0ABR3NM84_9TELE</name>
<keyword evidence="3" id="KW-0862">Zinc</keyword>
<dbReference type="SUPFAM" id="SSF57845">
    <property type="entry name" value="B-box zinc-binding domain"/>
    <property type="match status" value="1"/>
</dbReference>
<evidence type="ECO:0000256" key="2">
    <source>
        <dbReference type="ARBA" id="ARBA00022771"/>
    </source>
</evidence>
<evidence type="ECO:0000313" key="5">
    <source>
        <dbReference type="EMBL" id="KAL1277906.1"/>
    </source>
</evidence>
<reference evidence="5 6" key="1">
    <citation type="submission" date="2023-09" db="EMBL/GenBank/DDBJ databases">
        <authorList>
            <person name="Wang M."/>
        </authorList>
    </citation>
    <scope>NUCLEOTIDE SEQUENCE [LARGE SCALE GENOMIC DNA]</scope>
    <source>
        <strain evidence="5">GT-2023</strain>
        <tissue evidence="5">Liver</tissue>
    </source>
</reference>
<sequence>MFAEVVERFKNTGLQDSPPTHYDGPGHTDRETCTSKNFKMCEDLCCRAHLRYRNNDYPREKHTVIVVSGEPKGNICSCHNRLLEFNCQTDQRFICPPCLNEAHHGHETFSMAPQKTKTLECSIDIDTEADKPGARMLKEGMKHTGVKVVDTEVIRMGTVMVLDTERDDWESWS</sequence>
<gene>
    <name evidence="5" type="ORF">QQF64_024579</name>
</gene>
<dbReference type="Pfam" id="PF00643">
    <property type="entry name" value="zf-B_box"/>
    <property type="match status" value="1"/>
</dbReference>
<dbReference type="Proteomes" id="UP001558613">
    <property type="component" value="Unassembled WGS sequence"/>
</dbReference>
<keyword evidence="2" id="KW-0863">Zinc-finger</keyword>
<dbReference type="InterPro" id="IPR051051">
    <property type="entry name" value="E3_ubiq-ligase_TRIM/RNF"/>
</dbReference>
<dbReference type="PANTHER" id="PTHR25465:SF14">
    <property type="entry name" value="E3 UBIQUITIN-PROTEIN LIGASE TRIM65"/>
    <property type="match status" value="1"/>
</dbReference>
<accession>A0ABR3NM84</accession>
<comment type="caution">
    <text evidence="5">The sequence shown here is derived from an EMBL/GenBank/DDBJ whole genome shotgun (WGS) entry which is preliminary data.</text>
</comment>
<evidence type="ECO:0000256" key="3">
    <source>
        <dbReference type="ARBA" id="ARBA00022833"/>
    </source>
</evidence>
<evidence type="ECO:0000313" key="6">
    <source>
        <dbReference type="Proteomes" id="UP001558613"/>
    </source>
</evidence>
<organism evidence="5 6">
    <name type="scientific">Cirrhinus molitorella</name>
    <name type="common">mud carp</name>
    <dbReference type="NCBI Taxonomy" id="172907"/>
    <lineage>
        <taxon>Eukaryota</taxon>
        <taxon>Metazoa</taxon>
        <taxon>Chordata</taxon>
        <taxon>Craniata</taxon>
        <taxon>Vertebrata</taxon>
        <taxon>Euteleostomi</taxon>
        <taxon>Actinopterygii</taxon>
        <taxon>Neopterygii</taxon>
        <taxon>Teleostei</taxon>
        <taxon>Ostariophysi</taxon>
        <taxon>Cypriniformes</taxon>
        <taxon>Cyprinidae</taxon>
        <taxon>Labeoninae</taxon>
        <taxon>Labeonini</taxon>
        <taxon>Cirrhinus</taxon>
    </lineage>
</organism>